<accession>A0A0N4ZA55</accession>
<feature type="domain" description="C3H1-type" evidence="3">
    <location>
        <begin position="115"/>
        <end position="137"/>
    </location>
</feature>
<dbReference type="Gene3D" id="4.10.1000.10">
    <property type="entry name" value="Zinc finger, CCCH-type"/>
    <property type="match status" value="1"/>
</dbReference>
<protein>
    <submittedName>
        <fullName evidence="5">C3H1-type domain-containing protein</fullName>
    </submittedName>
</protein>
<keyword evidence="4" id="KW-1185">Reference proteome</keyword>
<dbReference type="PROSITE" id="PS50103">
    <property type="entry name" value="ZF_C3H1"/>
    <property type="match status" value="3"/>
</dbReference>
<evidence type="ECO:0000313" key="4">
    <source>
        <dbReference type="Proteomes" id="UP000038045"/>
    </source>
</evidence>
<dbReference type="GO" id="GO:0008270">
    <property type="term" value="F:zinc ion binding"/>
    <property type="evidence" value="ECO:0007669"/>
    <property type="project" value="UniProtKB-KW"/>
</dbReference>
<keyword evidence="2" id="KW-0863">Zinc-finger</keyword>
<evidence type="ECO:0000256" key="1">
    <source>
        <dbReference type="ARBA" id="ARBA00022737"/>
    </source>
</evidence>
<keyword evidence="1" id="KW-0677">Repeat</keyword>
<feature type="domain" description="C3H1-type" evidence="3">
    <location>
        <begin position="79"/>
        <end position="107"/>
    </location>
</feature>
<evidence type="ECO:0000256" key="2">
    <source>
        <dbReference type="PROSITE-ProRule" id="PRU00723"/>
    </source>
</evidence>
<feature type="zinc finger region" description="C3H1-type" evidence="2">
    <location>
        <begin position="79"/>
        <end position="107"/>
    </location>
</feature>
<reference evidence="5" key="1">
    <citation type="submission" date="2017-02" db="UniProtKB">
        <authorList>
            <consortium name="WormBaseParasite"/>
        </authorList>
    </citation>
    <scope>IDENTIFICATION</scope>
</reference>
<keyword evidence="2" id="KW-0479">Metal-binding</keyword>
<sequence>MELKLPPFHTFGLEQSSLYAYMQPYIKGIEPSYPDVKKSPPITNGYNYELDNFVRYYSPSSDDCDKTPNHNSSILTLNRKVSKNCTHFFNHSSCKRGIFCLYMHNNSHQHLYHEICPDLMKGRCTKLNQCKKSHTLFEHQMPVCSLFLKKKCNSRQCIYGYLHVKHSYNTKCCENFNSGLCNNGEKCEYLHVYQDDLIKRRAM</sequence>
<dbReference type="SMART" id="SM00356">
    <property type="entry name" value="ZnF_C3H1"/>
    <property type="match status" value="3"/>
</dbReference>
<name>A0A0N4ZA55_PARTI</name>
<dbReference type="AlphaFoldDB" id="A0A0N4ZA55"/>
<evidence type="ECO:0000313" key="5">
    <source>
        <dbReference type="WBParaSite" id="PTRK_0000426200.1"/>
    </source>
</evidence>
<dbReference type="InterPro" id="IPR000571">
    <property type="entry name" value="Znf_CCCH"/>
</dbReference>
<dbReference type="InterPro" id="IPR045348">
    <property type="entry name" value="CPSF4/Yth1"/>
</dbReference>
<organism evidence="4 5">
    <name type="scientific">Parastrongyloides trichosuri</name>
    <name type="common">Possum-specific nematode worm</name>
    <dbReference type="NCBI Taxonomy" id="131310"/>
    <lineage>
        <taxon>Eukaryota</taxon>
        <taxon>Metazoa</taxon>
        <taxon>Ecdysozoa</taxon>
        <taxon>Nematoda</taxon>
        <taxon>Chromadorea</taxon>
        <taxon>Rhabditida</taxon>
        <taxon>Tylenchina</taxon>
        <taxon>Panagrolaimomorpha</taxon>
        <taxon>Strongyloidoidea</taxon>
        <taxon>Strongyloididae</taxon>
        <taxon>Parastrongyloides</taxon>
    </lineage>
</organism>
<dbReference type="WBParaSite" id="PTRK_0000426200.1">
    <property type="protein sequence ID" value="PTRK_0000426200.1"/>
    <property type="gene ID" value="PTRK_0000426200"/>
</dbReference>
<feature type="zinc finger region" description="C3H1-type" evidence="2">
    <location>
        <begin position="167"/>
        <end position="194"/>
    </location>
</feature>
<evidence type="ECO:0000259" key="3">
    <source>
        <dbReference type="PROSITE" id="PS50103"/>
    </source>
</evidence>
<dbReference type="PANTHER" id="PTHR23102:SF24">
    <property type="entry name" value="CLEAVAGE AND POLYADENYLATION SPECIFICITY FACTOR SUBUNIT 4"/>
    <property type="match status" value="1"/>
</dbReference>
<dbReference type="PANTHER" id="PTHR23102">
    <property type="entry name" value="CLEAVAGE AND POLYADENYLATION SPECIFICITY FACTOR SUBUNIT 4-RELATED"/>
    <property type="match status" value="1"/>
</dbReference>
<dbReference type="GO" id="GO:0003723">
    <property type="term" value="F:RNA binding"/>
    <property type="evidence" value="ECO:0007669"/>
    <property type="project" value="InterPro"/>
</dbReference>
<dbReference type="Proteomes" id="UP000038045">
    <property type="component" value="Unplaced"/>
</dbReference>
<feature type="domain" description="C3H1-type" evidence="3">
    <location>
        <begin position="167"/>
        <end position="194"/>
    </location>
</feature>
<feature type="zinc finger region" description="C3H1-type" evidence="2">
    <location>
        <begin position="115"/>
        <end position="137"/>
    </location>
</feature>
<proteinExistence type="predicted"/>
<keyword evidence="2" id="KW-0862">Zinc</keyword>
<dbReference type="STRING" id="131310.A0A0N4ZA55"/>